<keyword evidence="1" id="KW-1133">Transmembrane helix</keyword>
<sequence length="216" mass="25068">MELFNLILGSIYFLSATTLFILNVLLIVTLYKHKEYRTCTYLLIKNIIFAGIMQLVAFIGGSIMTIFQSNIHPMLERVLGALIQSGWFLYLVLSAALAVDRLLIFFFCKCIRLNKIVSWVFLLLSWLLSLTVLTILLLSRLEFSYSNQDFYLWGYSSQEESKIMEKVESFVDPITFGVIFLIYMVVLVYLVKVLQPKNFSSYKSVLAKEICRRYKP</sequence>
<feature type="transmembrane region" description="Helical" evidence="1">
    <location>
        <begin position="119"/>
        <end position="138"/>
    </location>
</feature>
<dbReference type="AlphaFoldDB" id="A0A4U5NIM6"/>
<keyword evidence="3" id="KW-1185">Reference proteome</keyword>
<accession>A0A4U5NIM6</accession>
<feature type="transmembrane region" description="Helical" evidence="1">
    <location>
        <begin position="43"/>
        <end position="67"/>
    </location>
</feature>
<gene>
    <name evidence="2" type="ORF">L596_016250</name>
</gene>
<evidence type="ECO:0000313" key="3">
    <source>
        <dbReference type="Proteomes" id="UP000298663"/>
    </source>
</evidence>
<dbReference type="EMBL" id="AZBU02000004">
    <property type="protein sequence ID" value="TKR82541.1"/>
    <property type="molecule type" value="Genomic_DNA"/>
</dbReference>
<reference evidence="2 3" key="1">
    <citation type="journal article" date="2015" name="Genome Biol.">
        <title>Comparative genomics of Steinernema reveals deeply conserved gene regulatory networks.</title>
        <authorList>
            <person name="Dillman A.R."/>
            <person name="Macchietto M."/>
            <person name="Porter C.F."/>
            <person name="Rogers A."/>
            <person name="Williams B."/>
            <person name="Antoshechkin I."/>
            <person name="Lee M.M."/>
            <person name="Goodwin Z."/>
            <person name="Lu X."/>
            <person name="Lewis E.E."/>
            <person name="Goodrich-Blair H."/>
            <person name="Stock S.P."/>
            <person name="Adams B.J."/>
            <person name="Sternberg P.W."/>
            <person name="Mortazavi A."/>
        </authorList>
    </citation>
    <scope>NUCLEOTIDE SEQUENCE [LARGE SCALE GENOMIC DNA]</scope>
    <source>
        <strain evidence="2 3">ALL</strain>
    </source>
</reference>
<dbReference type="Proteomes" id="UP000298663">
    <property type="component" value="Unassembled WGS sequence"/>
</dbReference>
<dbReference type="Gene3D" id="1.20.1070.10">
    <property type="entry name" value="Rhodopsin 7-helix transmembrane proteins"/>
    <property type="match status" value="1"/>
</dbReference>
<protein>
    <recommendedName>
        <fullName evidence="4">G-protein coupled receptors family 1 profile domain-containing protein</fullName>
    </recommendedName>
</protein>
<feature type="transmembrane region" description="Helical" evidence="1">
    <location>
        <begin position="174"/>
        <end position="194"/>
    </location>
</feature>
<evidence type="ECO:0000256" key="1">
    <source>
        <dbReference type="SAM" id="Phobius"/>
    </source>
</evidence>
<name>A0A4U5NIM6_STECR</name>
<keyword evidence="1" id="KW-0812">Transmembrane</keyword>
<proteinExistence type="predicted"/>
<evidence type="ECO:0000313" key="2">
    <source>
        <dbReference type="EMBL" id="TKR82541.1"/>
    </source>
</evidence>
<feature type="transmembrane region" description="Helical" evidence="1">
    <location>
        <begin position="6"/>
        <end position="31"/>
    </location>
</feature>
<feature type="transmembrane region" description="Helical" evidence="1">
    <location>
        <begin position="87"/>
        <end position="107"/>
    </location>
</feature>
<reference evidence="2 3" key="2">
    <citation type="journal article" date="2019" name="G3 (Bethesda)">
        <title>Hybrid Assembly of the Genome of the Entomopathogenic Nematode Steinernema carpocapsae Identifies the X-Chromosome.</title>
        <authorList>
            <person name="Serra L."/>
            <person name="Macchietto M."/>
            <person name="Macias-Munoz A."/>
            <person name="McGill C.J."/>
            <person name="Rodriguez I.M."/>
            <person name="Rodriguez B."/>
            <person name="Murad R."/>
            <person name="Mortazavi A."/>
        </authorList>
    </citation>
    <scope>NUCLEOTIDE SEQUENCE [LARGE SCALE GENOMIC DNA]</scope>
    <source>
        <strain evidence="2 3">ALL</strain>
    </source>
</reference>
<organism evidence="2 3">
    <name type="scientific">Steinernema carpocapsae</name>
    <name type="common">Entomopathogenic nematode</name>
    <dbReference type="NCBI Taxonomy" id="34508"/>
    <lineage>
        <taxon>Eukaryota</taxon>
        <taxon>Metazoa</taxon>
        <taxon>Ecdysozoa</taxon>
        <taxon>Nematoda</taxon>
        <taxon>Chromadorea</taxon>
        <taxon>Rhabditida</taxon>
        <taxon>Tylenchina</taxon>
        <taxon>Panagrolaimomorpha</taxon>
        <taxon>Strongyloidoidea</taxon>
        <taxon>Steinernematidae</taxon>
        <taxon>Steinernema</taxon>
    </lineage>
</organism>
<evidence type="ECO:0008006" key="4">
    <source>
        <dbReference type="Google" id="ProtNLM"/>
    </source>
</evidence>
<comment type="caution">
    <text evidence="2">The sequence shown here is derived from an EMBL/GenBank/DDBJ whole genome shotgun (WGS) entry which is preliminary data.</text>
</comment>
<keyword evidence="1" id="KW-0472">Membrane</keyword>
<dbReference type="SUPFAM" id="SSF81321">
    <property type="entry name" value="Family A G protein-coupled receptor-like"/>
    <property type="match status" value="1"/>
</dbReference>